<comment type="caution">
    <text evidence="2">The sequence shown here is derived from an EMBL/GenBank/DDBJ whole genome shotgun (WGS) entry which is preliminary data.</text>
</comment>
<dbReference type="EMBL" id="JACHMQ010000001">
    <property type="protein sequence ID" value="MBB6399511.1"/>
    <property type="molecule type" value="Genomic_DNA"/>
</dbReference>
<evidence type="ECO:0000256" key="1">
    <source>
        <dbReference type="SAM" id="MobiDB-lite"/>
    </source>
</evidence>
<feature type="compositionally biased region" description="Basic and acidic residues" evidence="1">
    <location>
        <begin position="177"/>
        <end position="187"/>
    </location>
</feature>
<evidence type="ECO:0000313" key="2">
    <source>
        <dbReference type="EMBL" id="MBB6399511.1"/>
    </source>
</evidence>
<keyword evidence="3" id="KW-1185">Reference proteome</keyword>
<protein>
    <submittedName>
        <fullName evidence="2">Uncharacterized protein</fullName>
    </submittedName>
</protein>
<proteinExistence type="predicted"/>
<reference evidence="2 3" key="1">
    <citation type="submission" date="2020-08" db="EMBL/GenBank/DDBJ databases">
        <title>Sequencing the genomes of 1000 actinobacteria strains.</title>
        <authorList>
            <person name="Klenk H.-P."/>
        </authorList>
    </citation>
    <scope>NUCLEOTIDE SEQUENCE [LARGE SCALE GENOMIC DNA]</scope>
    <source>
        <strain evidence="2 3">DSM 43675</strain>
    </source>
</reference>
<feature type="region of interest" description="Disordered" evidence="1">
    <location>
        <begin position="165"/>
        <end position="187"/>
    </location>
</feature>
<feature type="region of interest" description="Disordered" evidence="1">
    <location>
        <begin position="137"/>
        <end position="156"/>
    </location>
</feature>
<evidence type="ECO:0000313" key="3">
    <source>
        <dbReference type="Proteomes" id="UP000546324"/>
    </source>
</evidence>
<dbReference type="Proteomes" id="UP000546324">
    <property type="component" value="Unassembled WGS sequence"/>
</dbReference>
<sequence>MDAYADGTDGLAVPAGARLSARHEQYLAGARIPEVNSEEPRVRQELRDHAGAAPVSQMRVFVHLRILPGKKITITDIALVELVRRAALNGTLVHEVADSMSNGDGPDVRNFQNDVVFDLAESNPVARRYTVPYRRLAPHRPMGTSDSPTGAHRLAPLGRPYFAGATRLQMNGGPSAEDVRLDDDPPQDKWRVDIRARLADGRSSATFKLKLKYHDGQATHHVTIDDRGRPFRLTSPHCVHPGIASYQRARTTAGNQTLSGWQTPWAPSPDFFFYFRC</sequence>
<name>A0A7X0L2A2_9ACTN</name>
<organism evidence="2 3">
    <name type="scientific">Actinomadura coerulea</name>
    <dbReference type="NCBI Taxonomy" id="46159"/>
    <lineage>
        <taxon>Bacteria</taxon>
        <taxon>Bacillati</taxon>
        <taxon>Actinomycetota</taxon>
        <taxon>Actinomycetes</taxon>
        <taxon>Streptosporangiales</taxon>
        <taxon>Thermomonosporaceae</taxon>
        <taxon>Actinomadura</taxon>
    </lineage>
</organism>
<dbReference type="RefSeq" id="WP_173397766.1">
    <property type="nucleotide sequence ID" value="NZ_JACHMQ010000001.1"/>
</dbReference>
<dbReference type="AlphaFoldDB" id="A0A7X0L2A2"/>
<accession>A0A7X0L2A2</accession>
<gene>
    <name evidence="2" type="ORF">BKA00_006425</name>
</gene>